<evidence type="ECO:0000313" key="2">
    <source>
        <dbReference type="EMBL" id="MRL35128.1"/>
    </source>
</evidence>
<name>A0A6B0LFY7_KLEPN</name>
<organism evidence="3 5">
    <name type="scientific">Klebsiella pneumoniae</name>
    <dbReference type="NCBI Taxonomy" id="573"/>
    <lineage>
        <taxon>Bacteria</taxon>
        <taxon>Pseudomonadati</taxon>
        <taxon>Pseudomonadota</taxon>
        <taxon>Gammaproteobacteria</taxon>
        <taxon>Enterobacterales</taxon>
        <taxon>Enterobacteriaceae</taxon>
        <taxon>Klebsiella/Raoultella group</taxon>
        <taxon>Klebsiella</taxon>
        <taxon>Klebsiella pneumoniae complex</taxon>
    </lineage>
</organism>
<dbReference type="AlphaFoldDB" id="A0A6B0LFY7"/>
<accession>A0A6B0LFY7</accession>
<proteinExistence type="predicted"/>
<evidence type="ECO:0000313" key="3">
    <source>
        <dbReference type="EMBL" id="MUA41258.1"/>
    </source>
</evidence>
<evidence type="ECO:0000313" key="5">
    <source>
        <dbReference type="Proteomes" id="UP000485085"/>
    </source>
</evidence>
<gene>
    <name evidence="1" type="ORF">GJJ01_07955</name>
    <name evidence="2" type="ORF">GJJ18_06750</name>
    <name evidence="3" type="ORF">GNF00_15470</name>
</gene>
<dbReference type="EMBL" id="WJWF01000005">
    <property type="protein sequence ID" value="MRL35128.1"/>
    <property type="molecule type" value="Genomic_DNA"/>
</dbReference>
<dbReference type="Proteomes" id="UP000485085">
    <property type="component" value="Unassembled WGS sequence"/>
</dbReference>
<dbReference type="EMBL" id="WNPO01000027">
    <property type="protein sequence ID" value="MUA41258.1"/>
    <property type="molecule type" value="Genomic_DNA"/>
</dbReference>
<sequence length="47" mass="5514">MSTPDVALFFCYITDNDITFVSGCRVIFLNGTISETNEWYHRYTSVW</sequence>
<protein>
    <submittedName>
        <fullName evidence="3">Uncharacterized protein</fullName>
    </submittedName>
</protein>
<comment type="caution">
    <text evidence="3">The sequence shown here is derived from an EMBL/GenBank/DDBJ whole genome shotgun (WGS) entry which is preliminary data.</text>
</comment>
<reference evidence="3 5" key="2">
    <citation type="submission" date="2019-11" db="EMBL/GenBank/DDBJ databases">
        <title>Emergence of a novel subclone of carbapenem-resistant Klebsiella pneumoniae ST11 with enhanced virulence and transmissibility: a molecular epidemiological, clinical, genomic study.</title>
        <authorList>
            <person name="Zhou K."/>
        </authorList>
    </citation>
    <scope>NUCLEOTIDE SEQUENCE [LARGE SCALE GENOMIC DNA]</scope>
    <source>
        <strain evidence="3 5">KP_38044</strain>
    </source>
</reference>
<dbReference type="Proteomes" id="UP000441029">
    <property type="component" value="Unassembled WGS sequence"/>
</dbReference>
<dbReference type="EMBL" id="WJVL01000005">
    <property type="protein sequence ID" value="MRJ95895.1"/>
    <property type="molecule type" value="Genomic_DNA"/>
</dbReference>
<dbReference type="RefSeq" id="WP_004232910.1">
    <property type="nucleotide sequence ID" value="NZ_CAJZXY010000005.1"/>
</dbReference>
<reference evidence="2" key="1">
    <citation type="submission" date="2019-10" db="EMBL/GenBank/DDBJ databases">
        <title>Molecular typing, antibiotic resistance determination and virulence profiling for 36 multidrug-resistant clinical Klebsiella pneumoniae isolates using second- and third-generation sequencing.</title>
        <authorList>
            <person name="Shelenkov A."/>
            <person name="Mikhaylova Y."/>
            <person name="Yanushevich Y."/>
            <person name="Samoilov A."/>
            <person name="Petrova L."/>
            <person name="Fomina V."/>
            <person name="Gusarov V."/>
            <person name="Zamyatin M."/>
            <person name="Shagin D."/>
        </authorList>
    </citation>
    <scope>NUCLEOTIDE SEQUENCE [LARGE SCALE GENOMIC DNA]</scope>
    <source>
        <strain evidence="2">CriePir115</strain>
        <strain evidence="1 4">CriePir226</strain>
    </source>
</reference>
<evidence type="ECO:0000313" key="4">
    <source>
        <dbReference type="Proteomes" id="UP000441029"/>
    </source>
</evidence>
<evidence type="ECO:0000313" key="1">
    <source>
        <dbReference type="EMBL" id="MRJ95895.1"/>
    </source>
</evidence>